<dbReference type="EMBL" id="QGNW01000393">
    <property type="protein sequence ID" value="RVW73374.1"/>
    <property type="molecule type" value="Genomic_DNA"/>
</dbReference>
<dbReference type="PROSITE" id="PS50088">
    <property type="entry name" value="ANK_REPEAT"/>
    <property type="match status" value="1"/>
</dbReference>
<dbReference type="SMART" id="SM00248">
    <property type="entry name" value="ANK"/>
    <property type="match status" value="2"/>
</dbReference>
<gene>
    <name evidence="4" type="ORF">CK203_060155</name>
</gene>
<organism evidence="4 5">
    <name type="scientific">Vitis vinifera</name>
    <name type="common">Grape</name>
    <dbReference type="NCBI Taxonomy" id="29760"/>
    <lineage>
        <taxon>Eukaryota</taxon>
        <taxon>Viridiplantae</taxon>
        <taxon>Streptophyta</taxon>
        <taxon>Embryophyta</taxon>
        <taxon>Tracheophyta</taxon>
        <taxon>Spermatophyta</taxon>
        <taxon>Magnoliopsida</taxon>
        <taxon>eudicotyledons</taxon>
        <taxon>Gunneridae</taxon>
        <taxon>Pentapetalae</taxon>
        <taxon>rosids</taxon>
        <taxon>Vitales</taxon>
        <taxon>Vitaceae</taxon>
        <taxon>Viteae</taxon>
        <taxon>Vitis</taxon>
    </lineage>
</organism>
<dbReference type="InterPro" id="IPR036770">
    <property type="entry name" value="Ankyrin_rpt-contain_sf"/>
</dbReference>
<dbReference type="PANTHER" id="PTHR24186">
    <property type="entry name" value="PROTEIN PHOSPHATASE 1 REGULATORY SUBUNIT"/>
    <property type="match status" value="1"/>
</dbReference>
<keyword evidence="2 3" id="KW-0040">ANK repeat</keyword>
<comment type="caution">
    <text evidence="4">The sequence shown here is derived from an EMBL/GenBank/DDBJ whole genome shotgun (WGS) entry which is preliminary data.</text>
</comment>
<evidence type="ECO:0000256" key="2">
    <source>
        <dbReference type="ARBA" id="ARBA00023043"/>
    </source>
</evidence>
<dbReference type="AlphaFoldDB" id="A0A438GMG9"/>
<evidence type="ECO:0000313" key="5">
    <source>
        <dbReference type="Proteomes" id="UP000288805"/>
    </source>
</evidence>
<evidence type="ECO:0000256" key="3">
    <source>
        <dbReference type="PROSITE-ProRule" id="PRU00023"/>
    </source>
</evidence>
<name>A0A438GMG9_VITVI</name>
<feature type="repeat" description="ANK" evidence="3">
    <location>
        <begin position="80"/>
        <end position="103"/>
    </location>
</feature>
<evidence type="ECO:0000313" key="4">
    <source>
        <dbReference type="EMBL" id="RVW73374.1"/>
    </source>
</evidence>
<dbReference type="PROSITE" id="PS50297">
    <property type="entry name" value="ANK_REP_REGION"/>
    <property type="match status" value="1"/>
</dbReference>
<evidence type="ECO:0000256" key="1">
    <source>
        <dbReference type="ARBA" id="ARBA00022737"/>
    </source>
</evidence>
<reference evidence="4 5" key="1">
    <citation type="journal article" date="2018" name="PLoS Genet.">
        <title>Population sequencing reveals clonal diversity and ancestral inbreeding in the grapevine cultivar Chardonnay.</title>
        <authorList>
            <person name="Roach M.J."/>
            <person name="Johnson D.L."/>
            <person name="Bohlmann J."/>
            <person name="van Vuuren H.J."/>
            <person name="Jones S.J."/>
            <person name="Pretorius I.S."/>
            <person name="Schmidt S.A."/>
            <person name="Borneman A.R."/>
        </authorList>
    </citation>
    <scope>NUCLEOTIDE SEQUENCE [LARGE SCALE GENOMIC DNA]</scope>
    <source>
        <strain evidence="5">cv. Chardonnay</strain>
        <tissue evidence="4">Leaf</tissue>
    </source>
</reference>
<dbReference type="Proteomes" id="UP000288805">
    <property type="component" value="Unassembled WGS sequence"/>
</dbReference>
<proteinExistence type="predicted"/>
<dbReference type="SUPFAM" id="SSF48403">
    <property type="entry name" value="Ankyrin repeat"/>
    <property type="match status" value="1"/>
</dbReference>
<dbReference type="InterPro" id="IPR002110">
    <property type="entry name" value="Ankyrin_rpt"/>
</dbReference>
<dbReference type="PANTHER" id="PTHR24186:SF53">
    <property type="entry name" value="PGG DOMAIN-CONTAINING PROTEIN"/>
    <property type="match status" value="1"/>
</dbReference>
<dbReference type="Pfam" id="PF12796">
    <property type="entry name" value="Ank_2"/>
    <property type="match status" value="1"/>
</dbReference>
<dbReference type="Gene3D" id="1.25.40.20">
    <property type="entry name" value="Ankyrin repeat-containing domain"/>
    <property type="match status" value="1"/>
</dbReference>
<keyword evidence="1" id="KW-0677">Repeat</keyword>
<protein>
    <submittedName>
        <fullName evidence="4">Uncharacterized protein</fullName>
    </submittedName>
</protein>
<sequence length="249" mass="28180">MKKEGSFYALIEIPFPVATITTLEFCHQQNPALTKQLDANGWSPLLHTAYVACHPTIVRQLLQNSDRYVIYLGVKDHGIGKRTTLHVATCRGHVEIVKLLVSHLLMSRAPGVPRSCQMDGCATSTKISGGRAIITLRVADRDRGRKIRMRVTRMTMRAMCHCKMRATCSRREGSLQHFPDCCQKVDDEGNNVLHLIMLKTKILFYSVLSNIRWLRGLEYQKNVEGKTPSTVSQFLLVHHAFDHNVSVEI</sequence>
<accession>A0A438GMG9</accession>